<name>A0AAD4MBB9_9AGAM</name>
<keyword evidence="3" id="KW-1185">Reference proteome</keyword>
<proteinExistence type="predicted"/>
<dbReference type="AlphaFoldDB" id="A0AAD4MBB9"/>
<accession>A0AAD4MBB9</accession>
<reference evidence="2" key="1">
    <citation type="journal article" date="2022" name="New Phytol.">
        <title>Evolutionary transition to the ectomycorrhizal habit in the genomes of a hyperdiverse lineage of mushroom-forming fungi.</title>
        <authorList>
            <person name="Looney B."/>
            <person name="Miyauchi S."/>
            <person name="Morin E."/>
            <person name="Drula E."/>
            <person name="Courty P.E."/>
            <person name="Kohler A."/>
            <person name="Kuo A."/>
            <person name="LaButti K."/>
            <person name="Pangilinan J."/>
            <person name="Lipzen A."/>
            <person name="Riley R."/>
            <person name="Andreopoulos W."/>
            <person name="He G."/>
            <person name="Johnson J."/>
            <person name="Nolan M."/>
            <person name="Tritt A."/>
            <person name="Barry K.W."/>
            <person name="Grigoriev I.V."/>
            <person name="Nagy L.G."/>
            <person name="Hibbett D."/>
            <person name="Henrissat B."/>
            <person name="Matheny P.B."/>
            <person name="Labbe J."/>
            <person name="Martin F.M."/>
        </authorList>
    </citation>
    <scope>NUCLEOTIDE SEQUENCE</scope>
    <source>
        <strain evidence="2">BPL690</strain>
    </source>
</reference>
<evidence type="ECO:0000313" key="3">
    <source>
        <dbReference type="Proteomes" id="UP001203297"/>
    </source>
</evidence>
<dbReference type="Proteomes" id="UP001203297">
    <property type="component" value="Unassembled WGS sequence"/>
</dbReference>
<comment type="caution">
    <text evidence="2">The sequence shown here is derived from an EMBL/GenBank/DDBJ whole genome shotgun (WGS) entry which is preliminary data.</text>
</comment>
<feature type="region of interest" description="Disordered" evidence="1">
    <location>
        <begin position="334"/>
        <end position="355"/>
    </location>
</feature>
<feature type="region of interest" description="Disordered" evidence="1">
    <location>
        <begin position="66"/>
        <end position="86"/>
    </location>
</feature>
<protein>
    <submittedName>
        <fullName evidence="2">Uncharacterized protein</fullName>
    </submittedName>
</protein>
<feature type="compositionally biased region" description="Low complexity" evidence="1">
    <location>
        <begin position="345"/>
        <end position="355"/>
    </location>
</feature>
<evidence type="ECO:0000256" key="1">
    <source>
        <dbReference type="SAM" id="MobiDB-lite"/>
    </source>
</evidence>
<organism evidence="2 3">
    <name type="scientific">Multifurca ochricompacta</name>
    <dbReference type="NCBI Taxonomy" id="376703"/>
    <lineage>
        <taxon>Eukaryota</taxon>
        <taxon>Fungi</taxon>
        <taxon>Dikarya</taxon>
        <taxon>Basidiomycota</taxon>
        <taxon>Agaricomycotina</taxon>
        <taxon>Agaricomycetes</taxon>
        <taxon>Russulales</taxon>
        <taxon>Russulaceae</taxon>
        <taxon>Multifurca</taxon>
    </lineage>
</organism>
<sequence>MPVTYSHLSFGRPSHLAEISDTDQSIILSDLVRSGEVSRLRRRGAIAIRDSAIPQLPIPLTLPLPPAPPTTSGISHTDDEDAVQQRGGFGSWFSRSRLSVEEPSTSDFSIPDSRLFLPEVEPPEDEDEDSSYVLFCGGKLREHDWRDPSNSPLTLDSPVRRRVSAFRSPPPTRRPSYSRARRTNGCGMIVHLGAQPRRRQGTWVACGAAAGTVVRLDSRYFDCCATIKMIKSACGCTREGVGCRICGNPLGIIYVPCQAAAGGLSIPGIPSSPSTSTERTPLGQSLSSMHLPSPNYWPPSMMGALGTCHSQNHTTTMEIYNFFSESVRSAPEFIFPPPSLSEDLSPQSTQPSTSTVFERPFAASTPVPLTFHQWRYGPLALSADNIQASISRWGDRTEQVGHNDDNVLQDGQIEGDNAEKPEDSGSGGVGQIPWAEL</sequence>
<gene>
    <name evidence="2" type="ORF">B0F90DRAFT_1813988</name>
</gene>
<feature type="region of interest" description="Disordered" evidence="1">
    <location>
        <begin position="397"/>
        <end position="437"/>
    </location>
</feature>
<evidence type="ECO:0000313" key="2">
    <source>
        <dbReference type="EMBL" id="KAI0307196.1"/>
    </source>
</evidence>
<dbReference type="EMBL" id="WTXG01000002">
    <property type="protein sequence ID" value="KAI0307196.1"/>
    <property type="molecule type" value="Genomic_DNA"/>
</dbReference>